<name>A0AAV2E725_9ROSI</name>
<reference evidence="2 3" key="1">
    <citation type="submission" date="2024-04" db="EMBL/GenBank/DDBJ databases">
        <authorList>
            <person name="Fracassetti M."/>
        </authorList>
    </citation>
    <scope>NUCLEOTIDE SEQUENCE [LARGE SCALE GENOMIC DNA]</scope>
</reference>
<dbReference type="Proteomes" id="UP001497516">
    <property type="component" value="Chromosome 4"/>
</dbReference>
<keyword evidence="1" id="KW-0812">Transmembrane</keyword>
<dbReference type="AlphaFoldDB" id="A0AAV2E725"/>
<evidence type="ECO:0000313" key="3">
    <source>
        <dbReference type="Proteomes" id="UP001497516"/>
    </source>
</evidence>
<keyword evidence="1" id="KW-1133">Transmembrane helix</keyword>
<evidence type="ECO:0000313" key="2">
    <source>
        <dbReference type="EMBL" id="CAL1381671.1"/>
    </source>
</evidence>
<proteinExistence type="predicted"/>
<accession>A0AAV2E725</accession>
<keyword evidence="1" id="KW-0472">Membrane</keyword>
<feature type="transmembrane region" description="Helical" evidence="1">
    <location>
        <begin position="30"/>
        <end position="47"/>
    </location>
</feature>
<gene>
    <name evidence="2" type="ORF">LTRI10_LOCUS23037</name>
</gene>
<keyword evidence="3" id="KW-1185">Reference proteome</keyword>
<protein>
    <submittedName>
        <fullName evidence="2">Uncharacterized protein</fullName>
    </submittedName>
</protein>
<sequence length="120" mass="13931">MPRTSHAYGHEHCTFKVLKIKASRFHNNEIFSQPALLVIAAYGFSFWPGQCRRMSRILDRDLRDMIGEIRVSYGKLPQEMARVERGGLVQCRFHLWDREAWQSSAHPRARSSSTNSQARV</sequence>
<evidence type="ECO:0000256" key="1">
    <source>
        <dbReference type="SAM" id="Phobius"/>
    </source>
</evidence>
<organism evidence="2 3">
    <name type="scientific">Linum trigynum</name>
    <dbReference type="NCBI Taxonomy" id="586398"/>
    <lineage>
        <taxon>Eukaryota</taxon>
        <taxon>Viridiplantae</taxon>
        <taxon>Streptophyta</taxon>
        <taxon>Embryophyta</taxon>
        <taxon>Tracheophyta</taxon>
        <taxon>Spermatophyta</taxon>
        <taxon>Magnoliopsida</taxon>
        <taxon>eudicotyledons</taxon>
        <taxon>Gunneridae</taxon>
        <taxon>Pentapetalae</taxon>
        <taxon>rosids</taxon>
        <taxon>fabids</taxon>
        <taxon>Malpighiales</taxon>
        <taxon>Linaceae</taxon>
        <taxon>Linum</taxon>
    </lineage>
</organism>
<dbReference type="EMBL" id="OZ034817">
    <property type="protein sequence ID" value="CAL1381671.1"/>
    <property type="molecule type" value="Genomic_DNA"/>
</dbReference>